<dbReference type="EMBL" id="CM039437">
    <property type="protein sequence ID" value="KAI4307923.1"/>
    <property type="molecule type" value="Genomic_DNA"/>
</dbReference>
<name>A0ACB9LEA6_BAUVA</name>
<sequence length="1064" mass="117262">MGLFLLLIRVLFIQFLVLDFPSFSFSLTPLCHPDDISALLQLKRSLTVVPSASSNCHQPSPKTRSWENGTDCCSWDGVTCDTMSGRLIELDLSCSCLQGQIHSKSSLFHLAHLQRLNLASNDFSGSQISSQFGAFTSLTHLNLSSSEFGGEIPSEISHLSKLVSLDFSGSDTSLTIEPSTWERLIQNVKILRELFLDGVDMSSITPSSLSLLMNVSSSLATLSLRETRLEGELASTILSLPNLQILDLSMNHDLKGELLNSNYRSSITILDLSFTALSGELPDSIGHMKSLTYLDLSSCQFQGSIPSSFSNLTQLTYLSLQSNNFSGQIPSSLIALPNLTLLDLSRNNFSGQIPDAFGKMNKLQELNLFHNSIGGPLPSSLSNLHQLTSLDLTFNSLSGEIPDVFGKLSKLKSLSLGENNLEGQLPASLFGLTELSFLYITANRLIGSLPKKITGFSKLTHLVLHGNLLNGTIPSWCLSLPSLTSLWLSNNEFTGSIGPISSPSLESLFLYENKLQGSIPKSFFELKNLTNLSLSSNNLSGHVSLQLFSKLKNLQYLTLSENSLLSISVDTEENCSFPSLQHLDLSSTNINDFAKFSGQAPNLAYLDLSNNRLQGDVPNWLQELGKDSLTFLNLSHNLLTSTKQFPWKYLLYLDLSSNLLSGDISSSICNATSLNILNLSHNKFTGIIPQCLGTLPLLTILDLQMNQLRGTLPTSFSEQNRFATLNLNGNQLQGPLPQSLAACTKLNLLDVGNNQIEDTFPHWLETLEELRVLVLRDNKFYGEIASSKAMEPFSKLRVFDVSNNNFSGPLPTTYIKNFKAMTNELEEESSLQYMNTNFHPFVIQGVSYEDSMTVTIKGIDMMLQKIITKLAMIDLSENSIEGEITQNIGNLRQIKGLNLSHNRLIGPIPSSIASLVNLESLDLSSNMLTGEIPTELTNLNFLSKLNLSQNQLVGTIPHGKQFDTFSEDSYEGNMGLCGLPLSKKCNQDTGGQSTWSSDTEDKFGFGWKPVAVGYGTGMVFGVVLGYYVFSRGKPRWLVRIFVGEPIRRARRTRMRPRGNNARRN</sequence>
<gene>
    <name evidence="1" type="ORF">L6164_031048</name>
</gene>
<keyword evidence="2" id="KW-1185">Reference proteome</keyword>
<evidence type="ECO:0000313" key="1">
    <source>
        <dbReference type="EMBL" id="KAI4307923.1"/>
    </source>
</evidence>
<comment type="caution">
    <text evidence="1">The sequence shown here is derived from an EMBL/GenBank/DDBJ whole genome shotgun (WGS) entry which is preliminary data.</text>
</comment>
<dbReference type="Proteomes" id="UP000828941">
    <property type="component" value="Chromosome 12"/>
</dbReference>
<proteinExistence type="predicted"/>
<accession>A0ACB9LEA6</accession>
<organism evidence="1 2">
    <name type="scientific">Bauhinia variegata</name>
    <name type="common">Purple orchid tree</name>
    <name type="synonym">Phanera variegata</name>
    <dbReference type="NCBI Taxonomy" id="167791"/>
    <lineage>
        <taxon>Eukaryota</taxon>
        <taxon>Viridiplantae</taxon>
        <taxon>Streptophyta</taxon>
        <taxon>Embryophyta</taxon>
        <taxon>Tracheophyta</taxon>
        <taxon>Spermatophyta</taxon>
        <taxon>Magnoliopsida</taxon>
        <taxon>eudicotyledons</taxon>
        <taxon>Gunneridae</taxon>
        <taxon>Pentapetalae</taxon>
        <taxon>rosids</taxon>
        <taxon>fabids</taxon>
        <taxon>Fabales</taxon>
        <taxon>Fabaceae</taxon>
        <taxon>Cercidoideae</taxon>
        <taxon>Cercideae</taxon>
        <taxon>Bauhiniinae</taxon>
        <taxon>Bauhinia</taxon>
    </lineage>
</organism>
<protein>
    <submittedName>
        <fullName evidence="1">Uncharacterized protein</fullName>
    </submittedName>
</protein>
<evidence type="ECO:0000313" key="2">
    <source>
        <dbReference type="Proteomes" id="UP000828941"/>
    </source>
</evidence>
<reference evidence="1 2" key="1">
    <citation type="journal article" date="2022" name="DNA Res.">
        <title>Chromosomal-level genome assembly of the orchid tree Bauhinia variegata (Leguminosae; Cercidoideae) supports the allotetraploid origin hypothesis of Bauhinia.</title>
        <authorList>
            <person name="Zhong Y."/>
            <person name="Chen Y."/>
            <person name="Zheng D."/>
            <person name="Pang J."/>
            <person name="Liu Y."/>
            <person name="Luo S."/>
            <person name="Meng S."/>
            <person name="Qian L."/>
            <person name="Wei D."/>
            <person name="Dai S."/>
            <person name="Zhou R."/>
        </authorList>
    </citation>
    <scope>NUCLEOTIDE SEQUENCE [LARGE SCALE GENOMIC DNA]</scope>
    <source>
        <strain evidence="1">BV-YZ2020</strain>
    </source>
</reference>